<dbReference type="InterPro" id="IPR029071">
    <property type="entry name" value="Ubiquitin-like_domsf"/>
</dbReference>
<comment type="subcellular location">
    <subcellularLocation>
        <location evidence="1">Host cell</location>
    </subcellularLocation>
    <subcellularLocation>
        <location evidence="2">Secreted</location>
    </subcellularLocation>
</comment>
<dbReference type="GO" id="GO:0005576">
    <property type="term" value="C:extracellular region"/>
    <property type="evidence" value="ECO:0007669"/>
    <property type="project" value="UniProtKB-SubCell"/>
</dbReference>
<dbReference type="SUPFAM" id="SSF54236">
    <property type="entry name" value="Ubiquitin-like"/>
    <property type="match status" value="1"/>
</dbReference>
<dbReference type="Pfam" id="PF20147">
    <property type="entry name" value="Crinkler"/>
    <property type="match status" value="1"/>
</dbReference>
<dbReference type="EMBL" id="QXFU01000698">
    <property type="protein sequence ID" value="KAE9023971.1"/>
    <property type="molecule type" value="Genomic_DNA"/>
</dbReference>
<dbReference type="EMBL" id="QXFV01000688">
    <property type="protein sequence ID" value="KAE9030414.1"/>
    <property type="molecule type" value="Genomic_DNA"/>
</dbReference>
<accession>A0A6A4FAN2</accession>
<evidence type="ECO:0000313" key="6">
    <source>
        <dbReference type="EMBL" id="KAE9030414.1"/>
    </source>
</evidence>
<reference evidence="7 9" key="1">
    <citation type="submission" date="2018-08" db="EMBL/GenBank/DDBJ databases">
        <title>Genomic investigation of the strawberry pathogen Phytophthora fragariae indicates pathogenicity is determined by transcriptional variation in three key races.</title>
        <authorList>
            <person name="Adams T.M."/>
            <person name="Armitage A.D."/>
            <person name="Sobczyk M.K."/>
            <person name="Bates H.J."/>
            <person name="Dunwell J.M."/>
            <person name="Nellist C.F."/>
            <person name="Harrison R.J."/>
        </authorList>
    </citation>
    <scope>NUCLEOTIDE SEQUENCE [LARGE SCALE GENOMIC DNA]</scope>
    <source>
        <strain evidence="6 8">SCRP249</strain>
        <strain evidence="5 10">SCRP324</strain>
        <strain evidence="7 9">SCRP333</strain>
    </source>
</reference>
<sequence>MVKLFCVIVGATGSVFPVDIDSSESVGDLKKAIKKEKMYQFPADELQLFLAKTEDGTWLDVARVAFVPLDEHGYPQGFSHMDPILWINNPEIFGDNFQWGERQVHVLVAIPGRYFAERDRDGGSSTENSYLSFWRSLESLFWPLERIEPTKKDV</sequence>
<evidence type="ECO:0000256" key="1">
    <source>
        <dbReference type="ARBA" id="ARBA00004340"/>
    </source>
</evidence>
<dbReference type="EMBL" id="QXFT01000671">
    <property type="protein sequence ID" value="KAE9338249.1"/>
    <property type="molecule type" value="Genomic_DNA"/>
</dbReference>
<dbReference type="Proteomes" id="UP000435112">
    <property type="component" value="Unassembled WGS sequence"/>
</dbReference>
<keyword evidence="3" id="KW-0964">Secreted</keyword>
<evidence type="ECO:0000313" key="7">
    <source>
        <dbReference type="EMBL" id="KAE9338249.1"/>
    </source>
</evidence>
<dbReference type="Proteomes" id="UP000434957">
    <property type="component" value="Unassembled WGS sequence"/>
</dbReference>
<dbReference type="OrthoDB" id="127012at2759"/>
<evidence type="ECO:0000313" key="5">
    <source>
        <dbReference type="EMBL" id="KAE9023971.1"/>
    </source>
</evidence>
<dbReference type="InterPro" id="IPR045379">
    <property type="entry name" value="Crinkler_N"/>
</dbReference>
<gene>
    <name evidence="6" type="ORF">PR001_g11264</name>
    <name evidence="5" type="ORF">PR002_g11580</name>
    <name evidence="7" type="ORF">PR003_g11598</name>
</gene>
<proteinExistence type="predicted"/>
<evidence type="ECO:0000259" key="4">
    <source>
        <dbReference type="Pfam" id="PF20147"/>
    </source>
</evidence>
<protein>
    <recommendedName>
        <fullName evidence="4">Crinkler effector protein N-terminal domain-containing protein</fullName>
    </recommendedName>
</protein>
<dbReference type="Proteomes" id="UP000429607">
    <property type="component" value="Unassembled WGS sequence"/>
</dbReference>
<keyword evidence="9" id="KW-1185">Reference proteome</keyword>
<name>A0A6A4FAN2_9STRA</name>
<dbReference type="CDD" id="cd17039">
    <property type="entry name" value="Ubl_ubiquitin_like"/>
    <property type="match status" value="1"/>
</dbReference>
<evidence type="ECO:0000313" key="8">
    <source>
        <dbReference type="Proteomes" id="UP000429607"/>
    </source>
</evidence>
<organism evidence="7 9">
    <name type="scientific">Phytophthora rubi</name>
    <dbReference type="NCBI Taxonomy" id="129364"/>
    <lineage>
        <taxon>Eukaryota</taxon>
        <taxon>Sar</taxon>
        <taxon>Stramenopiles</taxon>
        <taxon>Oomycota</taxon>
        <taxon>Peronosporomycetes</taxon>
        <taxon>Peronosporales</taxon>
        <taxon>Peronosporaceae</taxon>
        <taxon>Phytophthora</taxon>
    </lineage>
</organism>
<dbReference type="AlphaFoldDB" id="A0A6A4FAN2"/>
<feature type="domain" description="Crinkler effector protein N-terminal" evidence="4">
    <location>
        <begin position="2"/>
        <end position="108"/>
    </location>
</feature>
<evidence type="ECO:0000313" key="9">
    <source>
        <dbReference type="Proteomes" id="UP000434957"/>
    </source>
</evidence>
<evidence type="ECO:0000256" key="2">
    <source>
        <dbReference type="ARBA" id="ARBA00004613"/>
    </source>
</evidence>
<comment type="caution">
    <text evidence="7">The sequence shown here is derived from an EMBL/GenBank/DDBJ whole genome shotgun (WGS) entry which is preliminary data.</text>
</comment>
<evidence type="ECO:0000256" key="3">
    <source>
        <dbReference type="ARBA" id="ARBA00022525"/>
    </source>
</evidence>
<dbReference type="GO" id="GO:0043657">
    <property type="term" value="C:host cell"/>
    <property type="evidence" value="ECO:0007669"/>
    <property type="project" value="UniProtKB-SubCell"/>
</dbReference>
<evidence type="ECO:0000313" key="10">
    <source>
        <dbReference type="Proteomes" id="UP000435112"/>
    </source>
</evidence>